<evidence type="ECO:0000313" key="3">
    <source>
        <dbReference type="Proteomes" id="UP000664859"/>
    </source>
</evidence>
<proteinExistence type="predicted"/>
<dbReference type="AlphaFoldDB" id="A0A835YVK8"/>
<dbReference type="Proteomes" id="UP000664859">
    <property type="component" value="Unassembled WGS sequence"/>
</dbReference>
<accession>A0A835YVK8</accession>
<protein>
    <submittedName>
        <fullName evidence="2">Uncharacterized protein</fullName>
    </submittedName>
</protein>
<name>A0A835YVK8_9STRA</name>
<comment type="caution">
    <text evidence="2">The sequence shown here is derived from an EMBL/GenBank/DDBJ whole genome shotgun (WGS) entry which is preliminary data.</text>
</comment>
<evidence type="ECO:0000256" key="1">
    <source>
        <dbReference type="SAM" id="SignalP"/>
    </source>
</evidence>
<dbReference type="EMBL" id="JAFCMP010000525">
    <property type="protein sequence ID" value="KAG5177408.1"/>
    <property type="molecule type" value="Genomic_DNA"/>
</dbReference>
<keyword evidence="1" id="KW-0732">Signal</keyword>
<gene>
    <name evidence="2" type="ORF">JKP88DRAFT_332395</name>
</gene>
<sequence>MRRVLAILAFLMAFSESGKAFRIRLPILRRGSATHSVRCCRSRDSRVAVSVATGPSSEETQAQRLASMSEEELIAELQRKLRDTAEHHAAIRKTLADVNATLSSLGPMVGGLMRVGVRNAVLNKEPHLAPLTASNLVRLAGVFADADRLTLSYNAARKLLDNKMLTQVVSHAQAKLKALGCIDENVQCVTGGEVDIASLERSMGTMLTSRAELDAEGLEESKELKLALTQVLIAATAMQGSSQDTAIKVLLAQPAGVLCAVAHACPQALEGALSSVLMQQVLQKAALASVTYDPACNQVAIKVCDVQADLPEYTNSVRELGVQLNVLAWLARLLYGSDVHVELIGELCVPSYGDDLPMIVDSAQYSLARNLWQL</sequence>
<keyword evidence="3" id="KW-1185">Reference proteome</keyword>
<evidence type="ECO:0000313" key="2">
    <source>
        <dbReference type="EMBL" id="KAG5177408.1"/>
    </source>
</evidence>
<organism evidence="2 3">
    <name type="scientific">Tribonema minus</name>
    <dbReference type="NCBI Taxonomy" id="303371"/>
    <lineage>
        <taxon>Eukaryota</taxon>
        <taxon>Sar</taxon>
        <taxon>Stramenopiles</taxon>
        <taxon>Ochrophyta</taxon>
        <taxon>PX clade</taxon>
        <taxon>Xanthophyceae</taxon>
        <taxon>Tribonematales</taxon>
        <taxon>Tribonemataceae</taxon>
        <taxon>Tribonema</taxon>
    </lineage>
</organism>
<reference evidence="2" key="1">
    <citation type="submission" date="2021-02" db="EMBL/GenBank/DDBJ databases">
        <title>First Annotated Genome of the Yellow-green Alga Tribonema minus.</title>
        <authorList>
            <person name="Mahan K.M."/>
        </authorList>
    </citation>
    <scope>NUCLEOTIDE SEQUENCE</scope>
    <source>
        <strain evidence="2">UTEX B ZZ1240</strain>
    </source>
</reference>
<feature type="chain" id="PRO_5032571995" evidence="1">
    <location>
        <begin position="21"/>
        <end position="374"/>
    </location>
</feature>
<feature type="signal peptide" evidence="1">
    <location>
        <begin position="1"/>
        <end position="20"/>
    </location>
</feature>